<feature type="active site" description="Proton acceptor" evidence="4">
    <location>
        <position position="348"/>
    </location>
</feature>
<dbReference type="PROSITE" id="PS00099">
    <property type="entry name" value="THIOLASE_3"/>
    <property type="match status" value="1"/>
</dbReference>
<dbReference type="InParanoid" id="A0A1B1YVW9"/>
<dbReference type="SUPFAM" id="SSF53901">
    <property type="entry name" value="Thiolase-like"/>
    <property type="match status" value="2"/>
</dbReference>
<organism evidence="8 9">
    <name type="scientific">Immundisolibacter cernigliae</name>
    <dbReference type="NCBI Taxonomy" id="1810504"/>
    <lineage>
        <taxon>Bacteria</taxon>
        <taxon>Pseudomonadati</taxon>
        <taxon>Pseudomonadota</taxon>
        <taxon>Gammaproteobacteria</taxon>
        <taxon>Immundisolibacterales</taxon>
        <taxon>Immundisolibacteraceae</taxon>
        <taxon>Immundisolibacter</taxon>
    </lineage>
</organism>
<evidence type="ECO:0000259" key="7">
    <source>
        <dbReference type="Pfam" id="PF02803"/>
    </source>
</evidence>
<evidence type="ECO:0000313" key="8">
    <source>
        <dbReference type="EMBL" id="ANX04867.1"/>
    </source>
</evidence>
<dbReference type="FunFam" id="3.40.47.10:FF:000010">
    <property type="entry name" value="Acetyl-CoA acetyltransferase (Thiolase)"/>
    <property type="match status" value="1"/>
</dbReference>
<feature type="domain" description="Thiolase N-terminal" evidence="6">
    <location>
        <begin position="5"/>
        <end position="262"/>
    </location>
</feature>
<feature type="active site" description="Proton acceptor" evidence="4">
    <location>
        <position position="378"/>
    </location>
</feature>
<keyword evidence="3 5" id="KW-0012">Acyltransferase</keyword>
<dbReference type="KEGG" id="gbi:PG2T_12280"/>
<reference evidence="9" key="1">
    <citation type="submission" date="2016-03" db="EMBL/GenBank/DDBJ databases">
        <title>Complete genome sequence of Solimmundus cernigliae, representing a novel lineage of polycyclic aromatic hydrocarbon degraders within the Gammaproteobacteria.</title>
        <authorList>
            <person name="Singleton D.R."/>
            <person name="Dickey A.N."/>
            <person name="Scholl E.H."/>
            <person name="Wright F.A."/>
            <person name="Aitken M.D."/>
        </authorList>
    </citation>
    <scope>NUCLEOTIDE SEQUENCE [LARGE SCALE GENOMIC DNA]</scope>
    <source>
        <strain evidence="9">TR3.2</strain>
    </source>
</reference>
<evidence type="ECO:0000256" key="2">
    <source>
        <dbReference type="ARBA" id="ARBA00022679"/>
    </source>
</evidence>
<dbReference type="PANTHER" id="PTHR18919">
    <property type="entry name" value="ACETYL-COA C-ACYLTRANSFERASE"/>
    <property type="match status" value="1"/>
</dbReference>
<dbReference type="InterPro" id="IPR020616">
    <property type="entry name" value="Thiolase_N"/>
</dbReference>
<dbReference type="FunCoup" id="A0A1B1YVW9">
    <property type="interactions" value="449"/>
</dbReference>
<evidence type="ECO:0000256" key="1">
    <source>
        <dbReference type="ARBA" id="ARBA00010982"/>
    </source>
</evidence>
<keyword evidence="2 5" id="KW-0808">Transferase</keyword>
<comment type="similarity">
    <text evidence="1 5">Belongs to the thiolase-like superfamily. Thiolase family.</text>
</comment>
<feature type="active site" description="Acyl-thioester intermediate" evidence="4">
    <location>
        <position position="89"/>
    </location>
</feature>
<dbReference type="AlphaFoldDB" id="A0A1B1YVW9"/>
<dbReference type="OrthoDB" id="9764638at2"/>
<protein>
    <submittedName>
        <fullName evidence="8">Acetyl-CoA acetyltransferase</fullName>
    </submittedName>
</protein>
<accession>A0A1B1YVW9</accession>
<dbReference type="Proteomes" id="UP000092952">
    <property type="component" value="Chromosome"/>
</dbReference>
<gene>
    <name evidence="8" type="ORF">PG2T_12280</name>
</gene>
<evidence type="ECO:0000313" key="9">
    <source>
        <dbReference type="Proteomes" id="UP000092952"/>
    </source>
</evidence>
<feature type="domain" description="Thiolase C-terminal" evidence="7">
    <location>
        <begin position="269"/>
        <end position="390"/>
    </location>
</feature>
<dbReference type="EMBL" id="CP014671">
    <property type="protein sequence ID" value="ANX04867.1"/>
    <property type="molecule type" value="Genomic_DNA"/>
</dbReference>
<dbReference type="InterPro" id="IPR002155">
    <property type="entry name" value="Thiolase"/>
</dbReference>
<evidence type="ECO:0000256" key="3">
    <source>
        <dbReference type="ARBA" id="ARBA00023315"/>
    </source>
</evidence>
<evidence type="ECO:0000259" key="6">
    <source>
        <dbReference type="Pfam" id="PF00108"/>
    </source>
</evidence>
<dbReference type="NCBIfam" id="TIGR01930">
    <property type="entry name" value="AcCoA-C-Actrans"/>
    <property type="match status" value="1"/>
</dbReference>
<dbReference type="InterPro" id="IPR020610">
    <property type="entry name" value="Thiolase_AS"/>
</dbReference>
<dbReference type="RefSeq" id="WP_068805933.1">
    <property type="nucleotide sequence ID" value="NZ_CP014671.1"/>
</dbReference>
<evidence type="ECO:0000256" key="5">
    <source>
        <dbReference type="RuleBase" id="RU003557"/>
    </source>
</evidence>
<dbReference type="Pfam" id="PF02803">
    <property type="entry name" value="Thiolase_C"/>
    <property type="match status" value="1"/>
</dbReference>
<dbReference type="GO" id="GO:0003988">
    <property type="term" value="F:acetyl-CoA C-acyltransferase activity"/>
    <property type="evidence" value="ECO:0007669"/>
    <property type="project" value="UniProtKB-ARBA"/>
</dbReference>
<evidence type="ECO:0000256" key="4">
    <source>
        <dbReference type="PIRSR" id="PIRSR000429-1"/>
    </source>
</evidence>
<name>A0A1B1YVW9_9GAMM</name>
<dbReference type="InterPro" id="IPR016039">
    <property type="entry name" value="Thiolase-like"/>
</dbReference>
<dbReference type="GO" id="GO:0044281">
    <property type="term" value="P:small molecule metabolic process"/>
    <property type="evidence" value="ECO:0007669"/>
    <property type="project" value="UniProtKB-ARBA"/>
</dbReference>
<dbReference type="InterPro" id="IPR020617">
    <property type="entry name" value="Thiolase_C"/>
</dbReference>
<keyword evidence="9" id="KW-1185">Reference proteome</keyword>
<dbReference type="STRING" id="1810504.PG2T_12280"/>
<dbReference type="CDD" id="cd00751">
    <property type="entry name" value="thiolase"/>
    <property type="match status" value="1"/>
</dbReference>
<dbReference type="Pfam" id="PF00108">
    <property type="entry name" value="Thiolase_N"/>
    <property type="match status" value="1"/>
</dbReference>
<dbReference type="PANTHER" id="PTHR18919:SF138">
    <property type="entry name" value="ACETYL-COA C-ACETYLTRANSFERASE"/>
    <property type="match status" value="1"/>
</dbReference>
<dbReference type="PIRSF" id="PIRSF000429">
    <property type="entry name" value="Ac-CoA_Ac_transf"/>
    <property type="match status" value="1"/>
</dbReference>
<sequence length="392" mass="40898">MTTNVVIVAARRTALGSFQGQFASLSASDLGAAAIAAVVADAGVDGAQIEDAHIGCVLPAGQGQAPGRQAVLKAGLSLGVPVTTVNKMCGSAMKATMYAFDQIRSGDVKVALAGGMESMSNAPYLLPKVRQGLRMGHGQVLDHMFCDGLQDVREGLLMGAFAERCADKQGFSREQQDAFAMESLRRAQRATNEGDSATEIVPVTVKTKAGEVSYDKDEQPLTAKIDKIPTLKPAFKEGGTVTAANSSSISDGAAALVLMAEEEAARRGLKPLARVLGHATHAQNPAWFTTAPVGAIELLLRKLGWTPDKPDLYEVNEAFAVVPMTVMQELRIPHEKMNVLGGACALGHPVGASGARIVVTLLNALRRRGGKYGVAAICLAGGEATALAVELL</sequence>
<proteinExistence type="inferred from homology"/>
<dbReference type="Gene3D" id="3.40.47.10">
    <property type="match status" value="2"/>
</dbReference>